<dbReference type="Proteomes" id="UP000644507">
    <property type="component" value="Unassembled WGS sequence"/>
</dbReference>
<dbReference type="PANTHER" id="PTHR30329">
    <property type="entry name" value="STATOR ELEMENT OF FLAGELLAR MOTOR COMPLEX"/>
    <property type="match status" value="1"/>
</dbReference>
<dbReference type="Pfam" id="PF00691">
    <property type="entry name" value="OmpA"/>
    <property type="match status" value="1"/>
</dbReference>
<feature type="coiled-coil region" evidence="2">
    <location>
        <begin position="237"/>
        <end position="271"/>
    </location>
</feature>
<evidence type="ECO:0000256" key="2">
    <source>
        <dbReference type="SAM" id="Coils"/>
    </source>
</evidence>
<dbReference type="EMBL" id="BMXI01000014">
    <property type="protein sequence ID" value="GHC61730.1"/>
    <property type="molecule type" value="Genomic_DNA"/>
</dbReference>
<evidence type="ECO:0000313" key="6">
    <source>
        <dbReference type="Proteomes" id="UP000644507"/>
    </source>
</evidence>
<dbReference type="AlphaFoldDB" id="A0A918TSS5"/>
<evidence type="ECO:0000259" key="4">
    <source>
        <dbReference type="PROSITE" id="PS51123"/>
    </source>
</evidence>
<feature type="domain" description="OmpA-like" evidence="4">
    <location>
        <begin position="684"/>
        <end position="800"/>
    </location>
</feature>
<dbReference type="Gene3D" id="3.30.1330.60">
    <property type="entry name" value="OmpA-like domain"/>
    <property type="match status" value="1"/>
</dbReference>
<name>A0A918TSS5_9BACT</name>
<dbReference type="PANTHER" id="PTHR30329:SF21">
    <property type="entry name" value="LIPOPROTEIN YIAD-RELATED"/>
    <property type="match status" value="1"/>
</dbReference>
<feature type="region of interest" description="Disordered" evidence="3">
    <location>
        <begin position="773"/>
        <end position="793"/>
    </location>
</feature>
<dbReference type="InterPro" id="IPR036737">
    <property type="entry name" value="OmpA-like_sf"/>
</dbReference>
<dbReference type="CDD" id="cd07185">
    <property type="entry name" value="OmpA_C-like"/>
    <property type="match status" value="1"/>
</dbReference>
<keyword evidence="6" id="KW-1185">Reference proteome</keyword>
<feature type="coiled-coil region" evidence="2">
    <location>
        <begin position="168"/>
        <end position="202"/>
    </location>
</feature>
<feature type="coiled-coil region" evidence="2">
    <location>
        <begin position="437"/>
        <end position="565"/>
    </location>
</feature>
<feature type="coiled-coil region" evidence="2">
    <location>
        <begin position="307"/>
        <end position="401"/>
    </location>
</feature>
<evidence type="ECO:0000313" key="5">
    <source>
        <dbReference type="EMBL" id="GHC61730.1"/>
    </source>
</evidence>
<gene>
    <name evidence="5" type="ORF">GCM10007100_31430</name>
</gene>
<dbReference type="SUPFAM" id="SSF103088">
    <property type="entry name" value="OmpA-like"/>
    <property type="match status" value="1"/>
</dbReference>
<sequence>MIGIVPVEDYQKATAEIDKLRVELDEALRGKAAARLENANAKGAGKTVQELRNQLKTAHQEMAKTLQKERGSFAEREKAMVAKVNQMEKERAKSTQEFQKRLAVLQADFGKRQGEWERKLMVAEEARDAAIRKLEESELIRVRDNEAWQKSVKAWQKETENAVRSAQMKEAQDAVANTARLAAEWEEERTRLQGEIRDVEQAVATQTAAWEESVAAWQSKTEKAVRAAQIKEAQAAVANTARLAKSWQSERDELEAQVAEMSKKLAELEGELGVKGFESKQTEVLRLGLTQKTKALEELGSDAARLAMEWRKEREDSRRELDAMRDLYQSTNKDVKTRDQRVRQLESRLSEKNQVLNALATEAESLSKSWQNQRGGLQKKIKGLEKKLADCQKQLEKSVGKDKKEDERLAEQLKLAKGLQDKLGLAKKREDELKTGLGKLKSEFANLKKEVGTYQSQKEQDAKALAALKEELKQSKEQHAAAQQELAETSKNLVAARKESEGLKNKASELEGLLLQARKDLEVARKAAAENQKAQARAAEKELQVKNLEQQLGRLAVAQQELEGTLIATLGDFEKLQKSYLELKAKSADGGEEAQKAMVARDAAEAELEVLQKKLQAEEAKLEQARKRVQQVEKERQAAEAKAKADAEAGKAALGKSEAELQNARRELGKLQLGQEMLVKEAEALRERFIEIQPVRYQLASANVVAQQQRVLSEARQVLEVYPDAKFSIKGHTCNLGSKEGNMKLSEDRALGLRDFLVENGIEEERFTLVLGCGDSEPQASNDTDEGRQQNRRVEIKVLK</sequence>
<reference evidence="5" key="1">
    <citation type="journal article" date="2014" name="Int. J. Syst. Evol. Microbiol.">
        <title>Complete genome sequence of Corynebacterium casei LMG S-19264T (=DSM 44701T), isolated from a smear-ripened cheese.</title>
        <authorList>
            <consortium name="US DOE Joint Genome Institute (JGI-PGF)"/>
            <person name="Walter F."/>
            <person name="Albersmeier A."/>
            <person name="Kalinowski J."/>
            <person name="Ruckert C."/>
        </authorList>
    </citation>
    <scope>NUCLEOTIDE SEQUENCE</scope>
    <source>
        <strain evidence="5">KCTC 12988</strain>
    </source>
</reference>
<reference evidence="5" key="2">
    <citation type="submission" date="2020-09" db="EMBL/GenBank/DDBJ databases">
        <authorList>
            <person name="Sun Q."/>
            <person name="Kim S."/>
        </authorList>
    </citation>
    <scope>NUCLEOTIDE SEQUENCE</scope>
    <source>
        <strain evidence="5">KCTC 12988</strain>
    </source>
</reference>
<comment type="caution">
    <text evidence="5">The sequence shown here is derived from an EMBL/GenBank/DDBJ whole genome shotgun (WGS) entry which is preliminary data.</text>
</comment>
<proteinExistence type="predicted"/>
<keyword evidence="1" id="KW-0472">Membrane</keyword>
<dbReference type="PROSITE" id="PS51123">
    <property type="entry name" value="OMPA_2"/>
    <property type="match status" value="1"/>
</dbReference>
<feature type="coiled-coil region" evidence="2">
    <location>
        <begin position="10"/>
        <end position="68"/>
    </location>
</feature>
<evidence type="ECO:0000256" key="1">
    <source>
        <dbReference type="PROSITE-ProRule" id="PRU00473"/>
    </source>
</evidence>
<dbReference type="InterPro" id="IPR006665">
    <property type="entry name" value="OmpA-like"/>
</dbReference>
<protein>
    <recommendedName>
        <fullName evidence="4">OmpA-like domain-containing protein</fullName>
    </recommendedName>
</protein>
<accession>A0A918TSS5</accession>
<organism evidence="5 6">
    <name type="scientific">Roseibacillus persicicus</name>
    <dbReference type="NCBI Taxonomy" id="454148"/>
    <lineage>
        <taxon>Bacteria</taxon>
        <taxon>Pseudomonadati</taxon>
        <taxon>Verrucomicrobiota</taxon>
        <taxon>Verrucomicrobiia</taxon>
        <taxon>Verrucomicrobiales</taxon>
        <taxon>Verrucomicrobiaceae</taxon>
        <taxon>Roseibacillus</taxon>
    </lineage>
</organism>
<dbReference type="GO" id="GO:0016020">
    <property type="term" value="C:membrane"/>
    <property type="evidence" value="ECO:0007669"/>
    <property type="project" value="UniProtKB-UniRule"/>
</dbReference>
<feature type="coiled-coil region" evidence="2">
    <location>
        <begin position="594"/>
        <end position="674"/>
    </location>
</feature>
<evidence type="ECO:0000256" key="3">
    <source>
        <dbReference type="SAM" id="MobiDB-lite"/>
    </source>
</evidence>
<keyword evidence="2" id="KW-0175">Coiled coil</keyword>
<dbReference type="InterPro" id="IPR050330">
    <property type="entry name" value="Bact_OuterMem_StrucFunc"/>
</dbReference>